<evidence type="ECO:0000256" key="5">
    <source>
        <dbReference type="ARBA" id="ARBA00023125"/>
    </source>
</evidence>
<gene>
    <name evidence="11" type="ORF">EAS64_40295</name>
</gene>
<feature type="domain" description="Transposase putative helix-turn-helix" evidence="10">
    <location>
        <begin position="13"/>
        <end position="49"/>
    </location>
</feature>
<evidence type="ECO:0000259" key="9">
    <source>
        <dbReference type="Pfam" id="PF07282"/>
    </source>
</evidence>
<dbReference type="Pfam" id="PF12323">
    <property type="entry name" value="HTH_OrfB_IS605"/>
    <property type="match status" value="1"/>
</dbReference>
<evidence type="ECO:0000256" key="1">
    <source>
        <dbReference type="ARBA" id="ARBA00008761"/>
    </source>
</evidence>
<evidence type="ECO:0000256" key="6">
    <source>
        <dbReference type="ARBA" id="ARBA00023172"/>
    </source>
</evidence>
<feature type="region of interest" description="Disordered" evidence="7">
    <location>
        <begin position="266"/>
        <end position="289"/>
    </location>
</feature>
<dbReference type="InterPro" id="IPR053470">
    <property type="entry name" value="RNA-guided_DNA_endonuclease"/>
</dbReference>
<organism evidence="11 12">
    <name type="scientific">Trebonia kvetii</name>
    <dbReference type="NCBI Taxonomy" id="2480626"/>
    <lineage>
        <taxon>Bacteria</taxon>
        <taxon>Bacillati</taxon>
        <taxon>Actinomycetota</taxon>
        <taxon>Actinomycetes</taxon>
        <taxon>Streptosporangiales</taxon>
        <taxon>Treboniaceae</taxon>
        <taxon>Trebonia</taxon>
    </lineage>
</organism>
<dbReference type="InterPro" id="IPR001959">
    <property type="entry name" value="Transposase"/>
</dbReference>
<evidence type="ECO:0000256" key="3">
    <source>
        <dbReference type="ARBA" id="ARBA00022723"/>
    </source>
</evidence>
<comment type="caution">
    <text evidence="11">The sequence shown here is derived from an EMBL/GenBank/DDBJ whole genome shotgun (WGS) entry which is preliminary data.</text>
</comment>
<feature type="compositionally biased region" description="Polar residues" evidence="7">
    <location>
        <begin position="475"/>
        <end position="484"/>
    </location>
</feature>
<dbReference type="Pfam" id="PF07282">
    <property type="entry name" value="Cas12f1-like_TNB"/>
    <property type="match status" value="1"/>
</dbReference>
<reference evidence="11 12" key="1">
    <citation type="submission" date="2018-11" db="EMBL/GenBank/DDBJ databases">
        <title>Trebonia kvetii gen.nov., sp.nov., a novel acidophilic actinobacterium, and proposal of the new actinobacterial family Treboniaceae fam. nov.</title>
        <authorList>
            <person name="Rapoport D."/>
            <person name="Sagova-Mareckova M."/>
            <person name="Sedlacek I."/>
            <person name="Provaznik J."/>
            <person name="Kralova S."/>
            <person name="Pavlinic D."/>
            <person name="Benes V."/>
            <person name="Kopecky J."/>
        </authorList>
    </citation>
    <scope>NUCLEOTIDE SEQUENCE [LARGE SCALE GENOMIC DNA]</scope>
    <source>
        <strain evidence="11 12">15Tr583</strain>
    </source>
</reference>
<feature type="domain" description="Probable transposase IS891/IS1136/IS1341" evidence="8">
    <location>
        <begin position="222"/>
        <end position="336"/>
    </location>
</feature>
<evidence type="ECO:0000313" key="12">
    <source>
        <dbReference type="Proteomes" id="UP000460272"/>
    </source>
</evidence>
<keyword evidence="5" id="KW-0238">DNA-binding</keyword>
<evidence type="ECO:0000256" key="7">
    <source>
        <dbReference type="SAM" id="MobiDB-lite"/>
    </source>
</evidence>
<dbReference type="EMBL" id="RPFW01000011">
    <property type="protein sequence ID" value="TVY99882.1"/>
    <property type="molecule type" value="Genomic_DNA"/>
</dbReference>
<evidence type="ECO:0000313" key="11">
    <source>
        <dbReference type="EMBL" id="TVY99882.1"/>
    </source>
</evidence>
<evidence type="ECO:0000256" key="4">
    <source>
        <dbReference type="ARBA" id="ARBA00022833"/>
    </source>
</evidence>
<dbReference type="InterPro" id="IPR021027">
    <property type="entry name" value="Transposase_put_HTH"/>
</dbReference>
<dbReference type="GO" id="GO:0003677">
    <property type="term" value="F:DNA binding"/>
    <property type="evidence" value="ECO:0007669"/>
    <property type="project" value="UniProtKB-KW"/>
</dbReference>
<sequence>MAKFEVPEGWTAQAYRFALDPSPTQVRAFRSHAGAARKAYNTMLALVKAVMDQRRAERSYGIAEAGLTPALNWSLAGLRKEWNRRKDKAAPWWAENSKEAYNTGLDALARGLDAWSKSRKGERAGAAGFPVFKSARSRRSVRFATGSIRVEADRHHVTLPRLGRIRTHESTRKLARRIEAGTARVLSATLSEDPAGRWHVAFQAIVRRSAGVPGHIGAGAPAVGVDVGVKADSLLVIATPDGREIGRVPAPKSLTAAQARLRGLQRKAARQQGPWDPGAKTSKPPSKRWARTNRRIGRTHAHAAAVRRDVLHKATTSLAQRHQVITVETLNASGMRSAGGAYKRGLNRALADAALAEVRRMLTYKCSWYGSTLVEASRYFPSSKLCSGCGRRKPSLTLADRTYVCDHCGLRIDRDLNAAVNLARLGEPRLGEQSPAGSGPVAGRGATRETEPARAGDAGGRETSTPHRQPPGKTGTASPQGEAA</sequence>
<name>A0A6P2BRH4_9ACTN</name>
<keyword evidence="4" id="KW-0862">Zinc</keyword>
<dbReference type="NCBIfam" id="NF040570">
    <property type="entry name" value="guided_TnpB"/>
    <property type="match status" value="1"/>
</dbReference>
<dbReference type="GO" id="GO:0006310">
    <property type="term" value="P:DNA recombination"/>
    <property type="evidence" value="ECO:0007669"/>
    <property type="project" value="UniProtKB-KW"/>
</dbReference>
<feature type="domain" description="Cas12f1-like TNB" evidence="9">
    <location>
        <begin position="357"/>
        <end position="422"/>
    </location>
</feature>
<dbReference type="GO" id="GO:0032196">
    <property type="term" value="P:transposition"/>
    <property type="evidence" value="ECO:0007669"/>
    <property type="project" value="UniProtKB-KW"/>
</dbReference>
<keyword evidence="6" id="KW-0233">DNA recombination</keyword>
<evidence type="ECO:0000256" key="2">
    <source>
        <dbReference type="ARBA" id="ARBA00022578"/>
    </source>
</evidence>
<dbReference type="NCBIfam" id="TIGR01766">
    <property type="entry name" value="IS200/IS605 family accessory protein TnpB-like domain"/>
    <property type="match status" value="1"/>
</dbReference>
<feature type="region of interest" description="Disordered" evidence="7">
    <location>
        <begin position="429"/>
        <end position="484"/>
    </location>
</feature>
<comment type="similarity">
    <text evidence="1">In the C-terminal section; belongs to the transposase 35 family.</text>
</comment>
<dbReference type="AlphaFoldDB" id="A0A6P2BRH4"/>
<evidence type="ECO:0000259" key="10">
    <source>
        <dbReference type="Pfam" id="PF12323"/>
    </source>
</evidence>
<accession>A0A6P2BRH4</accession>
<dbReference type="InterPro" id="IPR010095">
    <property type="entry name" value="Cas12f1-like_TNB"/>
</dbReference>
<proteinExistence type="inferred from homology"/>
<keyword evidence="2" id="KW-0815">Transposition</keyword>
<dbReference type="Proteomes" id="UP000460272">
    <property type="component" value="Unassembled WGS sequence"/>
</dbReference>
<dbReference type="Pfam" id="PF01385">
    <property type="entry name" value="OrfB_IS605"/>
    <property type="match status" value="1"/>
</dbReference>
<dbReference type="NCBIfam" id="NF038280">
    <property type="entry name" value="IS607_TnpB"/>
    <property type="match status" value="1"/>
</dbReference>
<dbReference type="OrthoDB" id="6230307at2"/>
<dbReference type="RefSeq" id="WP_145861990.1">
    <property type="nucleotide sequence ID" value="NZ_RPFW01000011.1"/>
</dbReference>
<protein>
    <submittedName>
        <fullName evidence="11">Transposase</fullName>
    </submittedName>
</protein>
<keyword evidence="3" id="KW-0479">Metal-binding</keyword>
<evidence type="ECO:0000259" key="8">
    <source>
        <dbReference type="Pfam" id="PF01385"/>
    </source>
</evidence>
<keyword evidence="12" id="KW-1185">Reference proteome</keyword>
<dbReference type="GO" id="GO:0046872">
    <property type="term" value="F:metal ion binding"/>
    <property type="evidence" value="ECO:0007669"/>
    <property type="project" value="UniProtKB-KW"/>
</dbReference>